<feature type="domain" description="TIR" evidence="5">
    <location>
        <begin position="33"/>
        <end position="198"/>
    </location>
</feature>
<dbReference type="InterPro" id="IPR055414">
    <property type="entry name" value="LRR_R13L4/SHOC2-like"/>
</dbReference>
<dbReference type="Proteomes" id="UP000813463">
    <property type="component" value="Chromosome 1"/>
</dbReference>
<dbReference type="GO" id="GO:0051707">
    <property type="term" value="P:response to other organism"/>
    <property type="evidence" value="ECO:0007669"/>
    <property type="project" value="UniProtKB-ARBA"/>
</dbReference>
<dbReference type="RefSeq" id="XP_056682554.1">
    <property type="nucleotide sequence ID" value="XM_056826576.1"/>
</dbReference>
<evidence type="ECO:0000313" key="10">
    <source>
        <dbReference type="RefSeq" id="XP_056682558.1"/>
    </source>
</evidence>
<dbReference type="PANTHER" id="PTHR11017">
    <property type="entry name" value="LEUCINE-RICH REPEAT-CONTAINING PROTEIN"/>
    <property type="match status" value="1"/>
</dbReference>
<dbReference type="SUPFAM" id="SSF52540">
    <property type="entry name" value="P-loop containing nucleoside triphosphate hydrolases"/>
    <property type="match status" value="1"/>
</dbReference>
<evidence type="ECO:0000256" key="4">
    <source>
        <dbReference type="ARBA" id="ARBA00023027"/>
    </source>
</evidence>
<dbReference type="OrthoDB" id="2018313at2759"/>
<evidence type="ECO:0000313" key="6">
    <source>
        <dbReference type="Proteomes" id="UP000813463"/>
    </source>
</evidence>
<dbReference type="PROSITE" id="PS50104">
    <property type="entry name" value="TIR"/>
    <property type="match status" value="1"/>
</dbReference>
<dbReference type="InterPro" id="IPR035897">
    <property type="entry name" value="Toll_tir_struct_dom_sf"/>
</dbReference>
<dbReference type="InterPro" id="IPR003591">
    <property type="entry name" value="Leu-rich_rpt_typical-subtyp"/>
</dbReference>
<accession>A0A9R0IJ26</accession>
<dbReference type="InterPro" id="IPR044974">
    <property type="entry name" value="Disease_R_plants"/>
</dbReference>
<sequence>MEGGSVSIDSSSYMIPDIETPPYLPPSMLKKRVNWDVFLSFRGEDTRYNFTMPLRDALVAKGLRPFMDDKGMERGDTIQPTLEEAIVDSALAVAIISPKYADSRWCLHELSRIFECRKRVIPVFYDVDPSDIRRQRGEFGSGFQKLLNDDFKKFSEDEVARWRIALKSAGNTSGYPAKSSDEPEELIRHIVEQVWSELKNNPEYVVKHEVGLDSRVDQVVKMLDIQSNGVRFLGIHGTPGIGKTTLAKAVFNKLVVSFKNRCFIPNVREQLSNQQGLLSVQNKLRSDLPKKRSLVKEDDHGSEKQANDNRVLVVLDDVSEANQLRNMGIVRERFEEGSRIIVTSRNVNALQDYFELYEAEKLDPGESLELFSIHALGRTVPTEEFLDVSEKIVSLTDGLPLALEVFGSSLIKKPEKEWEDALKKYEEIRPPNLQHVLRFSYEGLDEQEKNVFLDISCLLIQMKMKREDVVDILDGCGLRAELAIGNLVTKSLLKITTGNTELWMHDQIRDMGRQIVTEENFDDTGKRSRLWDSQDIMHVLRRKKVTEAVRGMVLDIRKPPNSHDKVSYWNRFISYPNINTFTNCVKDKFEGIISRHKPEEDDNLTLQTNWFKKMVHLKLLQMNNTKLEGDFKYMSSELRWLQWRGCSQKTLPDNLPEEIRVLDLSGSKIERLWCSDRSFWGFNKVAGNLVVINLSSCYSLTDLPDISRHRHLKKLTLERCIGLTKIHDSVGNMSSLVHLNLRDCTKLVEFPRDVTGMKGLKELILSNCSEFKGLPNDVRSMKSLIQLHLDGTSITDLPSYLFHLTQLQELNLHSCSMITSLPKEIGSLTCLKKLSLSHTNVEELPDSLGYLTSLEKLDLIHCSSLTVLPESVGKMKSLTELILNSSSIQKLPASICSLSYLKVLSLAGCSSLVKLPISVKGLSSLVNLDLSDTPIKALPDDICSLKFIEKIQMTDCKFLEKLPESIGNMSNLTTLIVQGAELTHLPKSIGDLENLRLLNLNNCQKLSSLPDSIGSLRSLLTLMMQETGVTCLPETFGSLHELRVLKMKKSSSNELARLSQLPASFSKLSNLEEFDAQACGISGQINDDFDKLSKLQILNLGYNNFHSLPSTLEGLCVLKKLILRQCVELRSLPLLPSTLVELNAADCHQLVSIHDLSNLGRLQELRLANCNKVVDVPGLECLKSLRWLFMGGCNNAIASAVRGRLSKESLRKLNNLSVPGSEIPDWFSQTAVNFVNHPNLAIKNVIVGVVLSVDIQVLDDIRAKLPAIVDIQASIFRHGTWIFRTTLYLLGVPCTQEDQLYLCRHKAYNPLVSLLEVGDIIQVEWKSGPVDGIQLRSWGIHLVYENDDDFEGNEDSLSLVDSQQSVSQKLVKFLRSTD</sequence>
<reference evidence="7 8" key="2">
    <citation type="submission" date="2025-04" db="UniProtKB">
        <authorList>
            <consortium name="RefSeq"/>
        </authorList>
    </citation>
    <scope>IDENTIFICATION</scope>
    <source>
        <tissue evidence="9 10">Leaf</tissue>
    </source>
</reference>
<dbReference type="PRINTS" id="PR00364">
    <property type="entry name" value="DISEASERSIST"/>
</dbReference>
<keyword evidence="4" id="KW-0520">NAD</keyword>
<reference evidence="6" key="1">
    <citation type="journal article" date="2021" name="Nat. Commun.">
        <title>Genomic analyses provide insights into spinach domestication and the genetic basis of agronomic traits.</title>
        <authorList>
            <person name="Cai X."/>
            <person name="Sun X."/>
            <person name="Xu C."/>
            <person name="Sun H."/>
            <person name="Wang X."/>
            <person name="Ge C."/>
            <person name="Zhang Z."/>
            <person name="Wang Q."/>
            <person name="Fei Z."/>
            <person name="Jiao C."/>
            <person name="Wang Q."/>
        </authorList>
    </citation>
    <scope>NUCLEOTIDE SEQUENCE [LARGE SCALE GENOMIC DNA]</scope>
    <source>
        <strain evidence="6">cv. Varoflay</strain>
    </source>
</reference>
<dbReference type="RefSeq" id="XP_056682558.1">
    <property type="nucleotide sequence ID" value="XM_056826580.1"/>
</dbReference>
<dbReference type="InterPro" id="IPR058192">
    <property type="entry name" value="WHD_ROQ1-like"/>
</dbReference>
<dbReference type="SMART" id="SM00255">
    <property type="entry name" value="TIR"/>
    <property type="match status" value="1"/>
</dbReference>
<evidence type="ECO:0000313" key="9">
    <source>
        <dbReference type="RefSeq" id="XP_056682554.1"/>
    </source>
</evidence>
<keyword evidence="1" id="KW-0433">Leucine-rich repeat</keyword>
<dbReference type="Gene3D" id="3.40.50.300">
    <property type="entry name" value="P-loop containing nucleotide triphosphate hydrolases"/>
    <property type="match status" value="1"/>
</dbReference>
<dbReference type="Pfam" id="PF00931">
    <property type="entry name" value="NB-ARC"/>
    <property type="match status" value="1"/>
</dbReference>
<dbReference type="Gene3D" id="3.80.10.10">
    <property type="entry name" value="Ribonuclease Inhibitor"/>
    <property type="match status" value="4"/>
</dbReference>
<dbReference type="InterPro" id="IPR027417">
    <property type="entry name" value="P-loop_NTPase"/>
</dbReference>
<dbReference type="Pfam" id="PF23598">
    <property type="entry name" value="LRR_14"/>
    <property type="match status" value="2"/>
</dbReference>
<dbReference type="GO" id="GO:0043531">
    <property type="term" value="F:ADP binding"/>
    <property type="evidence" value="ECO:0007669"/>
    <property type="project" value="InterPro"/>
</dbReference>
<evidence type="ECO:0000313" key="7">
    <source>
        <dbReference type="RefSeq" id="XP_021849887.1"/>
    </source>
</evidence>
<proteinExistence type="predicted"/>
<keyword evidence="2" id="KW-0677">Repeat</keyword>
<dbReference type="SUPFAM" id="SSF52058">
    <property type="entry name" value="L domain-like"/>
    <property type="match status" value="2"/>
</dbReference>
<evidence type="ECO:0000256" key="1">
    <source>
        <dbReference type="ARBA" id="ARBA00022614"/>
    </source>
</evidence>
<dbReference type="InterPro" id="IPR032675">
    <property type="entry name" value="LRR_dom_sf"/>
</dbReference>
<dbReference type="GeneID" id="110789516"/>
<organism evidence="6 8">
    <name type="scientific">Spinacia oleracea</name>
    <name type="common">Spinach</name>
    <dbReference type="NCBI Taxonomy" id="3562"/>
    <lineage>
        <taxon>Eukaryota</taxon>
        <taxon>Viridiplantae</taxon>
        <taxon>Streptophyta</taxon>
        <taxon>Embryophyta</taxon>
        <taxon>Tracheophyta</taxon>
        <taxon>Spermatophyta</taxon>
        <taxon>Magnoliopsida</taxon>
        <taxon>eudicotyledons</taxon>
        <taxon>Gunneridae</taxon>
        <taxon>Pentapetalae</taxon>
        <taxon>Caryophyllales</taxon>
        <taxon>Chenopodiaceae</taxon>
        <taxon>Chenopodioideae</taxon>
        <taxon>Anserineae</taxon>
        <taxon>Spinacia</taxon>
    </lineage>
</organism>
<dbReference type="SMART" id="SM00369">
    <property type="entry name" value="LRR_TYP"/>
    <property type="match status" value="7"/>
</dbReference>
<dbReference type="GO" id="GO:0006952">
    <property type="term" value="P:defense response"/>
    <property type="evidence" value="ECO:0007669"/>
    <property type="project" value="UniProtKB-KW"/>
</dbReference>
<dbReference type="InterPro" id="IPR002182">
    <property type="entry name" value="NB-ARC"/>
</dbReference>
<evidence type="ECO:0000313" key="8">
    <source>
        <dbReference type="RefSeq" id="XP_021849888.1"/>
    </source>
</evidence>
<dbReference type="InterPro" id="IPR000157">
    <property type="entry name" value="TIR_dom"/>
</dbReference>
<dbReference type="Gene3D" id="3.40.50.10140">
    <property type="entry name" value="Toll/interleukin-1 receptor homology (TIR) domain"/>
    <property type="match status" value="1"/>
</dbReference>
<dbReference type="Gene3D" id="1.10.8.430">
    <property type="entry name" value="Helical domain of apoptotic protease-activating factors"/>
    <property type="match status" value="1"/>
</dbReference>
<dbReference type="RefSeq" id="XP_021849888.1">
    <property type="nucleotide sequence ID" value="XM_021994196.1"/>
</dbReference>
<protein>
    <submittedName>
        <fullName evidence="9 10">Disease resistance protein RPV1</fullName>
    </submittedName>
    <submittedName>
        <fullName evidence="7 8">Disease resistance protein TAO1-like</fullName>
    </submittedName>
</protein>
<evidence type="ECO:0000259" key="5">
    <source>
        <dbReference type="PROSITE" id="PS50104"/>
    </source>
</evidence>
<evidence type="ECO:0000256" key="3">
    <source>
        <dbReference type="ARBA" id="ARBA00022821"/>
    </source>
</evidence>
<dbReference type="GO" id="GO:0007165">
    <property type="term" value="P:signal transduction"/>
    <property type="evidence" value="ECO:0007669"/>
    <property type="project" value="InterPro"/>
</dbReference>
<dbReference type="KEGG" id="soe:110789516"/>
<keyword evidence="3" id="KW-0611">Plant defense</keyword>
<dbReference type="InterPro" id="IPR001611">
    <property type="entry name" value="Leu-rich_rpt"/>
</dbReference>
<dbReference type="InterPro" id="IPR042197">
    <property type="entry name" value="Apaf_helical"/>
</dbReference>
<dbReference type="RefSeq" id="XP_021849887.1">
    <property type="nucleotide sequence ID" value="XM_021994195.1"/>
</dbReference>
<gene>
    <name evidence="7 8 9 10" type="primary">LOC110789516</name>
</gene>
<evidence type="ECO:0000256" key="2">
    <source>
        <dbReference type="ARBA" id="ARBA00022737"/>
    </source>
</evidence>
<dbReference type="FunFam" id="3.40.50.10140:FF:000007">
    <property type="entry name" value="Disease resistance protein (TIR-NBS-LRR class)"/>
    <property type="match status" value="1"/>
</dbReference>
<dbReference type="Pfam" id="PF23282">
    <property type="entry name" value="WHD_ROQ1"/>
    <property type="match status" value="1"/>
</dbReference>
<keyword evidence="6" id="KW-1185">Reference proteome</keyword>
<name>A0A9R0IJ26_SPIOL</name>
<dbReference type="Pfam" id="PF01582">
    <property type="entry name" value="TIR"/>
    <property type="match status" value="1"/>
</dbReference>
<dbReference type="PROSITE" id="PS51450">
    <property type="entry name" value="LRR"/>
    <property type="match status" value="1"/>
</dbReference>
<dbReference type="SUPFAM" id="SSF52200">
    <property type="entry name" value="Toll/Interleukin receptor TIR domain"/>
    <property type="match status" value="1"/>
</dbReference>
<dbReference type="PANTHER" id="PTHR11017:SF385">
    <property type="entry name" value="DISEASE RESISTANCE PROTEIN (TIR-NBS-LRR CLASS)-RELATED"/>
    <property type="match status" value="1"/>
</dbReference>